<protein>
    <submittedName>
        <fullName evidence="2">Transposase</fullName>
    </submittedName>
</protein>
<dbReference type="PANTHER" id="PTHR33408">
    <property type="entry name" value="TRANSPOSASE"/>
    <property type="match status" value="1"/>
</dbReference>
<dbReference type="EMBL" id="QGGO01000007">
    <property type="protein sequence ID" value="PWK27270.1"/>
    <property type="molecule type" value="Genomic_DNA"/>
</dbReference>
<name>A0A316ED16_9BACT</name>
<proteinExistence type="predicted"/>
<keyword evidence="3" id="KW-1185">Reference proteome</keyword>
<accession>A0A316ED16</accession>
<sequence length="158" mass="18697">MGTNIVKKPILRFKTYDQLQVLRVPLEIDKLIPACHLVRIVNDCIEKLDMSYFEDYYSNFGCPAFHPKMMIKIWIYGYCERIYTSRRLCKALRENVNFIWLSGNQHPCFKTLCDFRSNKMETMVDTVFKEVLLMLLELGYIDLDTLYIDGSKWEANAN</sequence>
<feature type="non-terminal residue" evidence="2">
    <location>
        <position position="158"/>
    </location>
</feature>
<gene>
    <name evidence="2" type="ORF">LV89_01583</name>
</gene>
<organism evidence="2 3">
    <name type="scientific">Arcicella aurantiaca</name>
    <dbReference type="NCBI Taxonomy" id="591202"/>
    <lineage>
        <taxon>Bacteria</taxon>
        <taxon>Pseudomonadati</taxon>
        <taxon>Bacteroidota</taxon>
        <taxon>Cytophagia</taxon>
        <taxon>Cytophagales</taxon>
        <taxon>Flectobacillaceae</taxon>
        <taxon>Arcicella</taxon>
    </lineage>
</organism>
<dbReference type="RefSeq" id="WP_146199048.1">
    <property type="nucleotide sequence ID" value="NZ_QGGO01000002.1"/>
</dbReference>
<evidence type="ECO:0000313" key="3">
    <source>
        <dbReference type="Proteomes" id="UP000245489"/>
    </source>
</evidence>
<dbReference type="PANTHER" id="PTHR33408:SF2">
    <property type="entry name" value="TRANSPOSASE DDE DOMAIN-CONTAINING PROTEIN"/>
    <property type="match status" value="1"/>
</dbReference>
<dbReference type="AlphaFoldDB" id="A0A316ED16"/>
<evidence type="ECO:0000313" key="2">
    <source>
        <dbReference type="EMBL" id="PWK27270.1"/>
    </source>
</evidence>
<comment type="caution">
    <text evidence="2">The sequence shown here is derived from an EMBL/GenBank/DDBJ whole genome shotgun (WGS) entry which is preliminary data.</text>
</comment>
<evidence type="ECO:0000259" key="1">
    <source>
        <dbReference type="Pfam" id="PF05598"/>
    </source>
</evidence>
<reference evidence="2 3" key="1">
    <citation type="submission" date="2018-05" db="EMBL/GenBank/DDBJ databases">
        <title>Genomic Encyclopedia of Archaeal and Bacterial Type Strains, Phase II (KMG-II): from individual species to whole genera.</title>
        <authorList>
            <person name="Goeker M."/>
        </authorList>
    </citation>
    <scope>NUCLEOTIDE SEQUENCE [LARGE SCALE GENOMIC DNA]</scope>
    <source>
        <strain evidence="2 3">DSM 22214</strain>
    </source>
</reference>
<feature type="domain" description="Transposase InsH N-terminal" evidence="1">
    <location>
        <begin position="27"/>
        <end position="117"/>
    </location>
</feature>
<dbReference type="InterPro" id="IPR008490">
    <property type="entry name" value="Transposase_InsH_N"/>
</dbReference>
<dbReference type="Pfam" id="PF05598">
    <property type="entry name" value="DUF772"/>
    <property type="match status" value="1"/>
</dbReference>
<dbReference type="Proteomes" id="UP000245489">
    <property type="component" value="Unassembled WGS sequence"/>
</dbReference>